<feature type="transmembrane region" description="Helical" evidence="9">
    <location>
        <begin position="142"/>
        <end position="167"/>
    </location>
</feature>
<comment type="similarity">
    <text evidence="2">Belongs to the major facilitator superfamily. Vesicular transporter family.</text>
</comment>
<dbReference type="EMBL" id="CAXKWB010090206">
    <property type="protein sequence ID" value="CAL4214762.1"/>
    <property type="molecule type" value="Genomic_DNA"/>
</dbReference>
<evidence type="ECO:0000256" key="6">
    <source>
        <dbReference type="ARBA" id="ARBA00022989"/>
    </source>
</evidence>
<evidence type="ECO:0000313" key="11">
    <source>
        <dbReference type="EMBL" id="CAL4214761.1"/>
    </source>
</evidence>
<dbReference type="InterPro" id="IPR011701">
    <property type="entry name" value="MFS"/>
</dbReference>
<feature type="region of interest" description="Disordered" evidence="8">
    <location>
        <begin position="418"/>
        <end position="437"/>
    </location>
</feature>
<feature type="transmembrane region" description="Helical" evidence="9">
    <location>
        <begin position="77"/>
        <end position="96"/>
    </location>
</feature>
<evidence type="ECO:0000256" key="3">
    <source>
        <dbReference type="ARBA" id="ARBA00022448"/>
    </source>
</evidence>
<protein>
    <recommendedName>
        <fullName evidence="10">Major facilitator superfamily (MFS) profile domain-containing protein</fullName>
    </recommendedName>
</protein>
<keyword evidence="7 9" id="KW-0472">Membrane</keyword>
<feature type="domain" description="Major facilitator superfamily (MFS) profile" evidence="10">
    <location>
        <begin position="12"/>
        <end position="410"/>
    </location>
</feature>
<keyword evidence="3" id="KW-0813">Transport</keyword>
<keyword evidence="5" id="KW-0532">Neurotransmitter transport</keyword>
<evidence type="ECO:0000313" key="12">
    <source>
        <dbReference type="EMBL" id="CAL4214762.1"/>
    </source>
</evidence>
<proteinExistence type="inferred from homology"/>
<dbReference type="EMBL" id="CAXKWB010090206">
    <property type="protein sequence ID" value="CAL4214761.1"/>
    <property type="molecule type" value="Genomic_DNA"/>
</dbReference>
<evidence type="ECO:0000256" key="8">
    <source>
        <dbReference type="SAM" id="MobiDB-lite"/>
    </source>
</evidence>
<evidence type="ECO:0000256" key="7">
    <source>
        <dbReference type="ARBA" id="ARBA00023136"/>
    </source>
</evidence>
<dbReference type="GO" id="GO:0016020">
    <property type="term" value="C:membrane"/>
    <property type="evidence" value="ECO:0007669"/>
    <property type="project" value="UniProtKB-SubCell"/>
</dbReference>
<organism evidence="11 13">
    <name type="scientific">Meganyctiphanes norvegica</name>
    <name type="common">Northern krill</name>
    <name type="synonym">Thysanopoda norvegica</name>
    <dbReference type="NCBI Taxonomy" id="48144"/>
    <lineage>
        <taxon>Eukaryota</taxon>
        <taxon>Metazoa</taxon>
        <taxon>Ecdysozoa</taxon>
        <taxon>Arthropoda</taxon>
        <taxon>Crustacea</taxon>
        <taxon>Multicrustacea</taxon>
        <taxon>Malacostraca</taxon>
        <taxon>Eumalacostraca</taxon>
        <taxon>Eucarida</taxon>
        <taxon>Euphausiacea</taxon>
        <taxon>Euphausiidae</taxon>
        <taxon>Meganyctiphanes</taxon>
    </lineage>
</organism>
<evidence type="ECO:0000256" key="2">
    <source>
        <dbReference type="ARBA" id="ARBA00006829"/>
    </source>
</evidence>
<feature type="transmembrane region" description="Helical" evidence="9">
    <location>
        <begin position="385"/>
        <end position="407"/>
    </location>
</feature>
<gene>
    <name evidence="11" type="ORF">MNOR_LOCUS38640</name>
    <name evidence="12" type="ORF">MNOR_LOCUS38641</name>
</gene>
<feature type="transmembrane region" description="Helical" evidence="9">
    <location>
        <begin position="102"/>
        <end position="130"/>
    </location>
</feature>
<dbReference type="PROSITE" id="PS50850">
    <property type="entry name" value="MFS"/>
    <property type="match status" value="1"/>
</dbReference>
<dbReference type="PANTHER" id="PTHR23506">
    <property type="entry name" value="GH10249P"/>
    <property type="match status" value="1"/>
</dbReference>
<evidence type="ECO:0000256" key="1">
    <source>
        <dbReference type="ARBA" id="ARBA00004141"/>
    </source>
</evidence>
<keyword evidence="13" id="KW-1185">Reference proteome</keyword>
<dbReference type="GO" id="GO:0022857">
    <property type="term" value="F:transmembrane transporter activity"/>
    <property type="evidence" value="ECO:0007669"/>
    <property type="project" value="InterPro"/>
</dbReference>
<evidence type="ECO:0000259" key="10">
    <source>
        <dbReference type="PROSITE" id="PS50850"/>
    </source>
</evidence>
<feature type="transmembrane region" description="Helical" evidence="9">
    <location>
        <begin position="173"/>
        <end position="191"/>
    </location>
</feature>
<name>A0AAV2SNK9_MEGNR</name>
<evidence type="ECO:0000256" key="9">
    <source>
        <dbReference type="SAM" id="Phobius"/>
    </source>
</evidence>
<dbReference type="Proteomes" id="UP001497623">
    <property type="component" value="Unassembled WGS sequence"/>
</dbReference>
<feature type="transmembrane region" description="Helical" evidence="9">
    <location>
        <begin position="12"/>
        <end position="34"/>
    </location>
</feature>
<evidence type="ECO:0000313" key="13">
    <source>
        <dbReference type="Proteomes" id="UP001497623"/>
    </source>
</evidence>
<dbReference type="SUPFAM" id="SSF103473">
    <property type="entry name" value="MFS general substrate transporter"/>
    <property type="match status" value="1"/>
</dbReference>
<dbReference type="InterPro" id="IPR001958">
    <property type="entry name" value="Tet-R_TetA/multi-R_MdtG-like"/>
</dbReference>
<keyword evidence="4 9" id="KW-0812">Transmembrane</keyword>
<dbReference type="AlphaFoldDB" id="A0AAV2SNK9"/>
<keyword evidence="6 9" id="KW-1133">Transmembrane helix</keyword>
<dbReference type="InterPro" id="IPR050930">
    <property type="entry name" value="MFS_Vesicular_Transporter"/>
</dbReference>
<feature type="transmembrane region" description="Helical" evidence="9">
    <location>
        <begin position="219"/>
        <end position="239"/>
    </location>
</feature>
<dbReference type="PANTHER" id="PTHR23506:SF26">
    <property type="entry name" value="MFS-TYPE TRANSPORTER SLC18B1"/>
    <property type="match status" value="1"/>
</dbReference>
<comment type="subcellular location">
    <subcellularLocation>
        <location evidence="1">Membrane</location>
        <topology evidence="1">Multi-pass membrane protein</topology>
    </subcellularLocation>
</comment>
<feature type="transmembrane region" description="Helical" evidence="9">
    <location>
        <begin position="310"/>
        <end position="337"/>
    </location>
</feature>
<accession>A0AAV2SNK9</accession>
<feature type="transmembrane region" description="Helical" evidence="9">
    <location>
        <begin position="46"/>
        <end position="65"/>
    </location>
</feature>
<reference evidence="11 13" key="1">
    <citation type="submission" date="2024-05" db="EMBL/GenBank/DDBJ databases">
        <authorList>
            <person name="Wallberg A."/>
        </authorList>
    </citation>
    <scope>NUCLEOTIDE SEQUENCE [LARGE SCALE GENOMIC DNA]</scope>
</reference>
<comment type="caution">
    <text evidence="11">The sequence shown here is derived from an EMBL/GenBank/DDBJ whole genome shotgun (WGS) entry which is preliminary data.</text>
</comment>
<evidence type="ECO:0000256" key="5">
    <source>
        <dbReference type="ARBA" id="ARBA00022775"/>
    </source>
</evidence>
<dbReference type="InterPro" id="IPR020846">
    <property type="entry name" value="MFS_dom"/>
</dbReference>
<dbReference type="InterPro" id="IPR036259">
    <property type="entry name" value="MFS_trans_sf"/>
</dbReference>
<dbReference type="Pfam" id="PF07690">
    <property type="entry name" value="MFS_1"/>
    <property type="match status" value="1"/>
</dbReference>
<feature type="transmembrane region" description="Helical" evidence="9">
    <location>
        <begin position="358"/>
        <end position="379"/>
    </location>
</feature>
<sequence>MPFQLTGRQWSTLVVLCTSNICVYAASALLPPFYPALAENNGPIALQYGFVFGMFRLVIGIISPVYGRYIGTVGPRFMLTAGLFTAAGTCALMGFINNVYGYASFLGLPFVVQVVAALGSATVPNAITLLVNKEFPNCTGTVFALTEIAIGLGLIMSPLIGGLLQFAGYSAPFVTASCVLVVAAFMTVMVLPERKLGEDHLETESTITVLDILKQPSMVLFLMSIIMGAFTYGFLWAGLGQHLIPLQLSTLHTGLAFVLGSSVHCVSVSIWGFLCDTLICPATVTMTCTALICIGVLLLGPAPFIPLELNLPMCLVAIAVIMASDPGQVVGGFSGLFRAAEECRLPKDTATQGILGGWVNTAYNLGSFLGFNCAGFFIQTLGYRWTTMVILCLQLTLLLITSIYYLCKRHTTEHQPLLQGNNSNDAKSSLHSSYGAI</sequence>
<feature type="transmembrane region" description="Helical" evidence="9">
    <location>
        <begin position="278"/>
        <end position="298"/>
    </location>
</feature>
<evidence type="ECO:0000256" key="4">
    <source>
        <dbReference type="ARBA" id="ARBA00022692"/>
    </source>
</evidence>
<dbReference type="PRINTS" id="PR01035">
    <property type="entry name" value="TCRTETA"/>
</dbReference>
<dbReference type="Gene3D" id="1.20.1250.20">
    <property type="entry name" value="MFS general substrate transporter like domains"/>
    <property type="match status" value="2"/>
</dbReference>
<feature type="transmembrane region" description="Helical" evidence="9">
    <location>
        <begin position="251"/>
        <end position="271"/>
    </location>
</feature>